<dbReference type="InterPro" id="IPR038987">
    <property type="entry name" value="MoeA-like"/>
</dbReference>
<evidence type="ECO:0000313" key="3">
    <source>
        <dbReference type="EMBL" id="TCK97764.1"/>
    </source>
</evidence>
<dbReference type="Pfam" id="PF00994">
    <property type="entry name" value="MoCF_biosynth"/>
    <property type="match status" value="1"/>
</dbReference>
<sequence length="340" mass="37249">MIQKVSIENAVGMVLAHDLTKIIPKEYKGAPFKKGYIIKEEDIEPLKKMGKYHINIIQIDEKRLHEEEAAYAIGMAAAGEGISLTKPSEGKVSLKANAKGLLKINKKLLEAVNEIDDIILSTRHTHTIVEANQIVAGTKVIPLVIEKDKITRVKKILEKEEPMVSIKPLMPLKVGIVVTGTEVYTGKIEDKFGQVLVDKAKDMGGIPFDVLFAPDEEDKITQCIHRHLEQGADLVMVSGGMAVDADDVTPNAIEKVSTEVISYGSPVLPGAMFMMAYRKDIPILGIPACGMFSKITVLDLILPRVFAKDKINKKDIISLAHGGLCLNCERCTYPVCPLGK</sequence>
<feature type="domain" description="MoaB/Mog" evidence="2">
    <location>
        <begin position="175"/>
        <end position="307"/>
    </location>
</feature>
<keyword evidence="4" id="KW-1185">Reference proteome</keyword>
<dbReference type="SUPFAM" id="SSF53218">
    <property type="entry name" value="Molybdenum cofactor biosynthesis proteins"/>
    <property type="match status" value="1"/>
</dbReference>
<name>A0A4R1N196_9FIRM</name>
<protein>
    <recommendedName>
        <fullName evidence="1">Molybdopterin molybdenumtransferase</fullName>
        <ecNumber evidence="1">2.10.1.1</ecNumber>
    </recommendedName>
</protein>
<evidence type="ECO:0000256" key="1">
    <source>
        <dbReference type="RuleBase" id="RU365090"/>
    </source>
</evidence>
<gene>
    <name evidence="3" type="ORF">EDC19_0166</name>
</gene>
<comment type="cofactor">
    <cofactor evidence="1">
        <name>Mg(2+)</name>
        <dbReference type="ChEBI" id="CHEBI:18420"/>
    </cofactor>
</comment>
<dbReference type="Proteomes" id="UP000294545">
    <property type="component" value="Unassembled WGS sequence"/>
</dbReference>
<dbReference type="RefSeq" id="WP_243116957.1">
    <property type="nucleotide sequence ID" value="NZ_SMGQ01000011.1"/>
</dbReference>
<comment type="catalytic activity">
    <reaction evidence="1">
        <text>adenylyl-molybdopterin + molybdate = Mo-molybdopterin + AMP + H(+)</text>
        <dbReference type="Rhea" id="RHEA:35047"/>
        <dbReference type="ChEBI" id="CHEBI:15378"/>
        <dbReference type="ChEBI" id="CHEBI:36264"/>
        <dbReference type="ChEBI" id="CHEBI:62727"/>
        <dbReference type="ChEBI" id="CHEBI:71302"/>
        <dbReference type="ChEBI" id="CHEBI:456215"/>
    </reaction>
</comment>
<dbReference type="InterPro" id="IPR001453">
    <property type="entry name" value="MoaB/Mog_dom"/>
</dbReference>
<evidence type="ECO:0000313" key="4">
    <source>
        <dbReference type="Proteomes" id="UP000294545"/>
    </source>
</evidence>
<dbReference type="GO" id="GO:0046872">
    <property type="term" value="F:metal ion binding"/>
    <property type="evidence" value="ECO:0007669"/>
    <property type="project" value="UniProtKB-UniRule"/>
</dbReference>
<dbReference type="GO" id="GO:0061599">
    <property type="term" value="F:molybdopterin molybdotransferase activity"/>
    <property type="evidence" value="ECO:0007669"/>
    <property type="project" value="UniProtKB-UniRule"/>
</dbReference>
<comment type="function">
    <text evidence="1">Catalyzes the insertion of molybdate into adenylated molybdopterin with the concomitant release of AMP.</text>
</comment>
<dbReference type="EMBL" id="SMGQ01000011">
    <property type="protein sequence ID" value="TCK97764.1"/>
    <property type="molecule type" value="Genomic_DNA"/>
</dbReference>
<accession>A0A4R1N196</accession>
<keyword evidence="1" id="KW-0460">Magnesium</keyword>
<dbReference type="InterPro" id="IPR036425">
    <property type="entry name" value="MoaB/Mog-like_dom_sf"/>
</dbReference>
<dbReference type="CDD" id="cd03522">
    <property type="entry name" value="MoeA_like"/>
    <property type="match status" value="1"/>
</dbReference>
<dbReference type="UniPathway" id="UPA00344"/>
<comment type="pathway">
    <text evidence="1">Cofactor biosynthesis; molybdopterin biosynthesis.</text>
</comment>
<keyword evidence="1" id="KW-0808">Transferase</keyword>
<dbReference type="GO" id="GO:0005829">
    <property type="term" value="C:cytosol"/>
    <property type="evidence" value="ECO:0007669"/>
    <property type="project" value="TreeGrafter"/>
</dbReference>
<dbReference type="SMART" id="SM00852">
    <property type="entry name" value="MoCF_biosynth"/>
    <property type="match status" value="1"/>
</dbReference>
<proteinExistence type="inferred from homology"/>
<dbReference type="Gene3D" id="3.40.980.10">
    <property type="entry name" value="MoaB/Mog-like domain"/>
    <property type="match status" value="1"/>
</dbReference>
<comment type="caution">
    <text evidence="3">The sequence shown here is derived from an EMBL/GenBank/DDBJ whole genome shotgun (WGS) entry which is preliminary data.</text>
</comment>
<comment type="similarity">
    <text evidence="1">Belongs to the MoeA family.</text>
</comment>
<evidence type="ECO:0000259" key="2">
    <source>
        <dbReference type="SMART" id="SM00852"/>
    </source>
</evidence>
<keyword evidence="1" id="KW-0500">Molybdenum</keyword>
<dbReference type="GO" id="GO:0006777">
    <property type="term" value="P:Mo-molybdopterin cofactor biosynthetic process"/>
    <property type="evidence" value="ECO:0007669"/>
    <property type="project" value="UniProtKB-UniRule"/>
</dbReference>
<dbReference type="AlphaFoldDB" id="A0A4R1N196"/>
<keyword evidence="1" id="KW-0501">Molybdenum cofactor biosynthesis</keyword>
<dbReference type="PANTHER" id="PTHR10192:SF28">
    <property type="entry name" value="MOLYBDOPTERIN MOLYBDENUMTRANSFERASE"/>
    <property type="match status" value="1"/>
</dbReference>
<reference evidence="3 4" key="1">
    <citation type="submission" date="2019-03" db="EMBL/GenBank/DDBJ databases">
        <title>Genomic Encyclopedia of Type Strains, Phase IV (KMG-IV): sequencing the most valuable type-strain genomes for metagenomic binning, comparative biology and taxonomic classification.</title>
        <authorList>
            <person name="Goeker M."/>
        </authorList>
    </citation>
    <scope>NUCLEOTIDE SEQUENCE [LARGE SCALE GENOMIC DNA]</scope>
    <source>
        <strain evidence="3 4">DSM 24176</strain>
    </source>
</reference>
<keyword evidence="1" id="KW-0479">Metal-binding</keyword>
<dbReference type="EC" id="2.10.1.1" evidence="1"/>
<dbReference type="PANTHER" id="PTHR10192">
    <property type="entry name" value="MOLYBDOPTERIN BIOSYNTHESIS PROTEIN"/>
    <property type="match status" value="1"/>
</dbReference>
<organism evidence="3 4">
    <name type="scientific">Natranaerovirga hydrolytica</name>
    <dbReference type="NCBI Taxonomy" id="680378"/>
    <lineage>
        <taxon>Bacteria</taxon>
        <taxon>Bacillati</taxon>
        <taxon>Bacillota</taxon>
        <taxon>Clostridia</taxon>
        <taxon>Lachnospirales</taxon>
        <taxon>Natranaerovirgaceae</taxon>
        <taxon>Natranaerovirga</taxon>
    </lineage>
</organism>